<dbReference type="AlphaFoldDB" id="A0A9Q4GIS2"/>
<dbReference type="RefSeq" id="WP_266087138.1">
    <property type="nucleotide sequence ID" value="NZ_RKLV01000006.1"/>
</dbReference>
<dbReference type="InterPro" id="IPR000873">
    <property type="entry name" value="AMP-dep_synth/lig_dom"/>
</dbReference>
<keyword evidence="5" id="KW-0067">ATP-binding</keyword>
<accession>A0A9Q4GIS2</accession>
<evidence type="ECO:0000259" key="9">
    <source>
        <dbReference type="Pfam" id="PF13193"/>
    </source>
</evidence>
<dbReference type="EMBL" id="RKLV01000006">
    <property type="protein sequence ID" value="MCX2819128.1"/>
    <property type="molecule type" value="Genomic_DNA"/>
</dbReference>
<dbReference type="InterPro" id="IPR045851">
    <property type="entry name" value="AMP-bd_C_sf"/>
</dbReference>
<dbReference type="NCBIfam" id="TIGR02188">
    <property type="entry name" value="Ac_CoA_lig_AcsA"/>
    <property type="match status" value="1"/>
</dbReference>
<dbReference type="InterPro" id="IPR011904">
    <property type="entry name" value="Ac_CoA_lig"/>
</dbReference>
<proteinExistence type="inferred from homology"/>
<dbReference type="GO" id="GO:0003987">
    <property type="term" value="F:acetate-CoA ligase activity"/>
    <property type="evidence" value="ECO:0007669"/>
    <property type="project" value="UniProtKB-UniRule"/>
</dbReference>
<dbReference type="Pfam" id="PF13193">
    <property type="entry name" value="AMP-binding_C"/>
    <property type="match status" value="1"/>
</dbReference>
<evidence type="ECO:0000256" key="5">
    <source>
        <dbReference type="ARBA" id="ARBA00022840"/>
    </source>
</evidence>
<comment type="caution">
    <text evidence="11">The sequence shown here is derived from an EMBL/GenBank/DDBJ whole genome shotgun (WGS) entry which is preliminary data.</text>
</comment>
<evidence type="ECO:0000313" key="12">
    <source>
        <dbReference type="Proteomes" id="UP001149411"/>
    </source>
</evidence>
<dbReference type="InterPro" id="IPR032387">
    <property type="entry name" value="ACAS_N"/>
</dbReference>
<evidence type="ECO:0000256" key="3">
    <source>
        <dbReference type="ARBA" id="ARBA00022598"/>
    </source>
</evidence>
<dbReference type="GO" id="GO:0016208">
    <property type="term" value="F:AMP binding"/>
    <property type="evidence" value="ECO:0007669"/>
    <property type="project" value="InterPro"/>
</dbReference>
<evidence type="ECO:0000259" key="10">
    <source>
        <dbReference type="Pfam" id="PF16177"/>
    </source>
</evidence>
<protein>
    <recommendedName>
        <fullName evidence="2 6">Acetate--CoA ligase</fullName>
        <ecNumber evidence="2 6">6.2.1.1</ecNumber>
    </recommendedName>
</protein>
<dbReference type="Proteomes" id="UP001149411">
    <property type="component" value="Unassembled WGS sequence"/>
</dbReference>
<keyword evidence="12" id="KW-1185">Reference proteome</keyword>
<dbReference type="PANTHER" id="PTHR24095:SF14">
    <property type="entry name" value="ACETYL-COENZYME A SYNTHETASE 1"/>
    <property type="match status" value="1"/>
</dbReference>
<feature type="domain" description="AMP-binding enzyme C-terminal" evidence="9">
    <location>
        <begin position="537"/>
        <end position="613"/>
    </location>
</feature>
<dbReference type="PROSITE" id="PS00455">
    <property type="entry name" value="AMP_BINDING"/>
    <property type="match status" value="1"/>
</dbReference>
<keyword evidence="4" id="KW-0547">Nucleotide-binding</keyword>
<name>A0A9Q4GIS2_9EURY</name>
<dbReference type="NCBIfam" id="NF001208">
    <property type="entry name" value="PRK00174.1"/>
    <property type="match status" value="1"/>
</dbReference>
<feature type="domain" description="Acetyl-coenzyme A synthetase N-terminal" evidence="10">
    <location>
        <begin position="30"/>
        <end position="81"/>
    </location>
</feature>
<comment type="similarity">
    <text evidence="1">Belongs to the ATP-dependent AMP-binding enzyme family.</text>
</comment>
<evidence type="ECO:0000256" key="6">
    <source>
        <dbReference type="NCBIfam" id="TIGR02188"/>
    </source>
</evidence>
<dbReference type="Gene3D" id="3.30.300.30">
    <property type="match status" value="1"/>
</dbReference>
<dbReference type="Pfam" id="PF16177">
    <property type="entry name" value="ACAS_N"/>
    <property type="match status" value="1"/>
</dbReference>
<dbReference type="InterPro" id="IPR020845">
    <property type="entry name" value="AMP-binding_CS"/>
</dbReference>
<dbReference type="Pfam" id="PF00501">
    <property type="entry name" value="AMP-binding"/>
    <property type="match status" value="1"/>
</dbReference>
<evidence type="ECO:0000313" key="11">
    <source>
        <dbReference type="EMBL" id="MCX2819128.1"/>
    </source>
</evidence>
<dbReference type="PANTHER" id="PTHR24095">
    <property type="entry name" value="ACETYL-COENZYME A SYNTHETASE"/>
    <property type="match status" value="1"/>
</dbReference>
<evidence type="ECO:0000256" key="7">
    <source>
        <dbReference type="SAM" id="MobiDB-lite"/>
    </source>
</evidence>
<evidence type="ECO:0000256" key="1">
    <source>
        <dbReference type="ARBA" id="ARBA00006432"/>
    </source>
</evidence>
<evidence type="ECO:0000256" key="4">
    <source>
        <dbReference type="ARBA" id="ARBA00022741"/>
    </source>
</evidence>
<feature type="domain" description="AMP-dependent synthetase/ligase" evidence="8">
    <location>
        <begin position="90"/>
        <end position="470"/>
    </location>
</feature>
<dbReference type="Gene3D" id="3.40.50.12780">
    <property type="entry name" value="N-terminal domain of ligase-like"/>
    <property type="match status" value="1"/>
</dbReference>
<dbReference type="GO" id="GO:0043427">
    <property type="term" value="P:carbon fixation by 3-hydroxypropionate cycle"/>
    <property type="evidence" value="ECO:0007669"/>
    <property type="project" value="UniProtKB-ARBA"/>
</dbReference>
<evidence type="ECO:0000259" key="8">
    <source>
        <dbReference type="Pfam" id="PF00501"/>
    </source>
</evidence>
<dbReference type="InterPro" id="IPR042099">
    <property type="entry name" value="ANL_N_sf"/>
</dbReference>
<dbReference type="SUPFAM" id="SSF56801">
    <property type="entry name" value="Acetyl-CoA synthetase-like"/>
    <property type="match status" value="1"/>
</dbReference>
<feature type="region of interest" description="Disordered" evidence="7">
    <location>
        <begin position="1"/>
        <end position="21"/>
    </location>
</feature>
<sequence length="651" mass="71657">MTERSEGKENGSVPPPPGFVEQANVSDAGIYDEFEENWPGCWERAAELLDWYEGYDEVLNDEDAPFYEWFVDGRLNASYNCVDRHLESGRKNHAALKWVGKLKETRTYTYQDLHREVNEFAAALRDIGVEEDDVVTMYMPMIPELPIAMLACARIGAPHSVVFAGFSADALATRMESADSGFLITCDGYYRRGNAFNQKSQADNAVLRLDNEITTVVVDRLGDELDHVLGEGQYGYDDLIRANAGATVEPVEREAGEALFLMYTSGTTGEPKGVVHGTGGYLSHTAWTSKAVLDIKPDDTYWCSADIGWITGHSYIVYGPLALGATTVMYEGTPDYPDRSRVWEIIERNSVDIFYTAPTAIRAFMKWGSEYPEAHDLSSLRLLGTVGEPINPRAWKWYYKNIGNENCPVVDTWWQTETGGMMVTTLPGVGDMKPGNAGPAVPGVSVEVVDDAGEAVESGEAGYLTVDKPWPGMLRTLHDGDGRYVDEYWRGFSRPDDDKWVYFSGDEARIDDDGYITVLGRVDDVINVSGHRLGTMEVESAIVGVEGIAEAAVVGSDGTETSIYAYAITEDGYDADASLRDEVATAVENGIGGFAQPEEVVFTTQLPKTRSGKIMRRLLEDIANHEPLGDTSALRNPEVVGEIEAIDGEEE</sequence>
<gene>
    <name evidence="11" type="primary">acs</name>
    <name evidence="11" type="ORF">EGH25_07155</name>
</gene>
<dbReference type="GO" id="GO:0043955">
    <property type="term" value="F:3-hydroxypropionyl-CoA synthetase activity"/>
    <property type="evidence" value="ECO:0007669"/>
    <property type="project" value="UniProtKB-ARBA"/>
</dbReference>
<evidence type="ECO:0000256" key="2">
    <source>
        <dbReference type="ARBA" id="ARBA00013275"/>
    </source>
</evidence>
<keyword evidence="3 11" id="KW-0436">Ligase</keyword>
<dbReference type="GO" id="GO:0019427">
    <property type="term" value="P:acetyl-CoA biosynthetic process from acetate"/>
    <property type="evidence" value="ECO:0007669"/>
    <property type="project" value="UniProtKB-UniRule"/>
</dbReference>
<reference evidence="11" key="1">
    <citation type="submission" date="2022-09" db="EMBL/GenBank/DDBJ databases">
        <title>Haloadaptaus new haloarchaeum isolated from saline soil.</title>
        <authorList>
            <person name="Duran-Viseras A."/>
            <person name="Sanchez-Porro C."/>
            <person name="Ventosa A."/>
        </authorList>
    </citation>
    <scope>NUCLEOTIDE SEQUENCE</scope>
    <source>
        <strain evidence="11">F3-133</strain>
    </source>
</reference>
<dbReference type="EC" id="6.2.1.1" evidence="2 6"/>
<organism evidence="11 12">
    <name type="scientific">Halorutilus salinus</name>
    <dbReference type="NCBI Taxonomy" id="2487751"/>
    <lineage>
        <taxon>Archaea</taxon>
        <taxon>Methanobacteriati</taxon>
        <taxon>Methanobacteriota</taxon>
        <taxon>Stenosarchaea group</taxon>
        <taxon>Halobacteria</taxon>
        <taxon>Halorutilales</taxon>
        <taxon>Halorutilaceae</taxon>
        <taxon>Halorutilus</taxon>
    </lineage>
</organism>
<dbReference type="GO" id="GO:0005524">
    <property type="term" value="F:ATP binding"/>
    <property type="evidence" value="ECO:0007669"/>
    <property type="project" value="UniProtKB-KW"/>
</dbReference>
<dbReference type="InterPro" id="IPR025110">
    <property type="entry name" value="AMP-bd_C"/>
</dbReference>
<dbReference type="FunFam" id="3.40.50.12780:FF:000001">
    <property type="entry name" value="Acetyl-coenzyme A synthetase"/>
    <property type="match status" value="1"/>
</dbReference>